<dbReference type="EMBL" id="ABIC01000018">
    <property type="protein sequence ID" value="EDQ00653.1"/>
    <property type="molecule type" value="Genomic_DNA"/>
</dbReference>
<evidence type="ECO:0000313" key="3">
    <source>
        <dbReference type="Proteomes" id="UP000005839"/>
    </source>
</evidence>
<comment type="caution">
    <text evidence="2">The sequence shown here is derived from an EMBL/GenBank/DDBJ whole genome shotgun (WGS) entry which is preliminary data.</text>
</comment>
<keyword evidence="3" id="KW-1185">Reference proteome</keyword>
<dbReference type="Proteomes" id="UP000005839">
    <property type="component" value="Unassembled WGS sequence"/>
</dbReference>
<dbReference type="RefSeq" id="WP_005499730.1">
    <property type="nucleotide sequence ID" value="NZ_ABIC01000018.1"/>
</dbReference>
<evidence type="ECO:0000259" key="1">
    <source>
        <dbReference type="Pfam" id="PF14341"/>
    </source>
</evidence>
<protein>
    <recommendedName>
        <fullName evidence="1">Type 4 fimbrial biogenesis protein PilX N-terminal domain-containing protein</fullName>
    </recommendedName>
</protein>
<dbReference type="Pfam" id="PF14341">
    <property type="entry name" value="PilX_N"/>
    <property type="match status" value="1"/>
</dbReference>
<dbReference type="AlphaFoldDB" id="A9DAW3"/>
<dbReference type="InterPro" id="IPR025746">
    <property type="entry name" value="PilX_N_dom"/>
</dbReference>
<organism evidence="2 3">
    <name type="scientific">Shewanella benthica KT99</name>
    <dbReference type="NCBI Taxonomy" id="314608"/>
    <lineage>
        <taxon>Bacteria</taxon>
        <taxon>Pseudomonadati</taxon>
        <taxon>Pseudomonadota</taxon>
        <taxon>Gammaproteobacteria</taxon>
        <taxon>Alteromonadales</taxon>
        <taxon>Shewanellaceae</taxon>
        <taxon>Shewanella</taxon>
    </lineage>
</organism>
<sequence length="140" mass="14927">MKKQKGMILFFSLIFLMIMTVIGVALAVNSSQSMKMAGAGSDRIAAMTSAQGAQERAIFQSQGVSLDHLKQTLVVENNSLGVTSVFTPQASSSKKCQRSNKPNPKIGCTKLEVSSTAVFGRKGLGLLTVVTGIEQEFIDL</sequence>
<feature type="domain" description="Type 4 fimbrial biogenesis protein PilX N-terminal" evidence="1">
    <location>
        <begin position="5"/>
        <end position="53"/>
    </location>
</feature>
<accession>A9DAW3</accession>
<dbReference type="STRING" id="314608.KT99_03869"/>
<gene>
    <name evidence="2" type="ORF">KT99_03869</name>
</gene>
<reference evidence="2 3" key="1">
    <citation type="submission" date="2007-10" db="EMBL/GenBank/DDBJ databases">
        <authorList>
            <person name="Yayanos A."/>
            <person name="Ferriera S."/>
            <person name="Johnson J."/>
            <person name="Kravitz S."/>
            <person name="Halpern A."/>
            <person name="Remington K."/>
            <person name="Beeson K."/>
            <person name="Tran B."/>
            <person name="Rogers Y.-H."/>
            <person name="Friedman R."/>
            <person name="Venter J.C."/>
        </authorList>
    </citation>
    <scope>NUCLEOTIDE SEQUENCE [LARGE SCALE GENOMIC DNA]</scope>
    <source>
        <strain evidence="2 3">KT99</strain>
    </source>
</reference>
<evidence type="ECO:0000313" key="2">
    <source>
        <dbReference type="EMBL" id="EDQ00653.1"/>
    </source>
</evidence>
<proteinExistence type="predicted"/>
<name>A9DAW3_9GAMM</name>